<dbReference type="PANTHER" id="PTHR43233">
    <property type="entry name" value="FAMILY N-ACETYLTRANSFERASE, PUTATIVE (AFU_ORTHOLOGUE AFUA_6G03350)-RELATED"/>
    <property type="match status" value="1"/>
</dbReference>
<evidence type="ECO:0000259" key="1">
    <source>
        <dbReference type="PROSITE" id="PS51186"/>
    </source>
</evidence>
<keyword evidence="2" id="KW-0808">Transferase</keyword>
<dbReference type="InterPro" id="IPR016181">
    <property type="entry name" value="Acyl_CoA_acyltransferase"/>
</dbReference>
<dbReference type="CDD" id="cd04301">
    <property type="entry name" value="NAT_SF"/>
    <property type="match status" value="1"/>
</dbReference>
<dbReference type="Proteomes" id="UP000229307">
    <property type="component" value="Unassembled WGS sequence"/>
</dbReference>
<gene>
    <name evidence="2" type="ORF">COY52_07015</name>
</gene>
<dbReference type="PANTHER" id="PTHR43233:SF1">
    <property type="entry name" value="FAMILY N-ACETYLTRANSFERASE, PUTATIVE (AFU_ORTHOLOGUE AFUA_6G03350)-RELATED"/>
    <property type="match status" value="1"/>
</dbReference>
<organism evidence="2 3">
    <name type="scientific">Candidatus Desantisbacteria bacterium CG_4_10_14_0_8_um_filter_48_22</name>
    <dbReference type="NCBI Taxonomy" id="1974543"/>
    <lineage>
        <taxon>Bacteria</taxon>
        <taxon>Candidatus Desantisiibacteriota</taxon>
    </lineage>
</organism>
<dbReference type="InterPro" id="IPR053144">
    <property type="entry name" value="Acetyltransferase_Butenolide"/>
</dbReference>
<sequence length="140" mass="16023">MLKSKIRIKIIKKARREDIVRLYKAAGWWKPWYSPAFVDRLARSSFCFAGAFDKGSLVGMARSISDGISDAYILDTVVLKQYRGRGIGVSLVKALIKYIKARGIDWVTVIAEPGTEKFYRKAGFRIMKDFTPMIIIKRKK</sequence>
<dbReference type="SUPFAM" id="SSF55729">
    <property type="entry name" value="Acyl-CoA N-acyltransferases (Nat)"/>
    <property type="match status" value="1"/>
</dbReference>
<dbReference type="Pfam" id="PF00583">
    <property type="entry name" value="Acetyltransf_1"/>
    <property type="match status" value="1"/>
</dbReference>
<dbReference type="GO" id="GO:0016747">
    <property type="term" value="F:acyltransferase activity, transferring groups other than amino-acyl groups"/>
    <property type="evidence" value="ECO:0007669"/>
    <property type="project" value="InterPro"/>
</dbReference>
<dbReference type="InterPro" id="IPR000182">
    <property type="entry name" value="GNAT_dom"/>
</dbReference>
<accession>A0A2M7SAA4</accession>
<comment type="caution">
    <text evidence="2">The sequence shown here is derived from an EMBL/GenBank/DDBJ whole genome shotgun (WGS) entry which is preliminary data.</text>
</comment>
<evidence type="ECO:0000313" key="2">
    <source>
        <dbReference type="EMBL" id="PIZ16442.1"/>
    </source>
</evidence>
<name>A0A2M7SAA4_9BACT</name>
<reference evidence="3" key="1">
    <citation type="submission" date="2017-09" db="EMBL/GenBank/DDBJ databases">
        <title>Depth-based differentiation of microbial function through sediment-hosted aquifers and enrichment of novel symbionts in the deep terrestrial subsurface.</title>
        <authorList>
            <person name="Probst A.J."/>
            <person name="Ladd B."/>
            <person name="Jarett J.K."/>
            <person name="Geller-Mcgrath D.E."/>
            <person name="Sieber C.M.K."/>
            <person name="Emerson J.B."/>
            <person name="Anantharaman K."/>
            <person name="Thomas B.C."/>
            <person name="Malmstrom R."/>
            <person name="Stieglmeier M."/>
            <person name="Klingl A."/>
            <person name="Woyke T."/>
            <person name="Ryan C.M."/>
            <person name="Banfield J.F."/>
        </authorList>
    </citation>
    <scope>NUCLEOTIDE SEQUENCE [LARGE SCALE GENOMIC DNA]</scope>
</reference>
<dbReference type="AlphaFoldDB" id="A0A2M7SAA4"/>
<dbReference type="PROSITE" id="PS51186">
    <property type="entry name" value="GNAT"/>
    <property type="match status" value="1"/>
</dbReference>
<dbReference type="Gene3D" id="3.40.630.30">
    <property type="match status" value="1"/>
</dbReference>
<evidence type="ECO:0000313" key="3">
    <source>
        <dbReference type="Proteomes" id="UP000229307"/>
    </source>
</evidence>
<proteinExistence type="predicted"/>
<protein>
    <submittedName>
        <fullName evidence="2">N-acetyltransferase</fullName>
    </submittedName>
</protein>
<feature type="domain" description="N-acetyltransferase" evidence="1">
    <location>
        <begin position="9"/>
        <end position="140"/>
    </location>
</feature>
<dbReference type="EMBL" id="PFMR01000187">
    <property type="protein sequence ID" value="PIZ16442.1"/>
    <property type="molecule type" value="Genomic_DNA"/>
</dbReference>